<keyword evidence="1" id="KW-0472">Membrane</keyword>
<gene>
    <name evidence="2" type="ORF">LMG29542_08585</name>
</gene>
<sequence length="160" mass="18117">MESMIHIIIVNVGWFAFAAFYAMKVVRWISPYLCGRRNEMPDAAQIEHIVRESEKYRGKQICLNMTMRDALKVHAVNAVVSIALLCIVGYLVMRAEPSISTAVILAFGAYLAGGYVVCLLVDVVSVDALTGLDWRSRVTLRIYHVWLWPFNVASAMRRKH</sequence>
<dbReference type="AlphaFoldDB" id="A0A6J5F9Z5"/>
<accession>A0A6J5F9Z5</accession>
<reference evidence="2 3" key="1">
    <citation type="submission" date="2020-04" db="EMBL/GenBank/DDBJ databases">
        <authorList>
            <person name="De Canck E."/>
        </authorList>
    </citation>
    <scope>NUCLEOTIDE SEQUENCE [LARGE SCALE GENOMIC DNA]</scope>
    <source>
        <strain evidence="2 3">LMG 29542</strain>
    </source>
</reference>
<feature type="transmembrane region" description="Helical" evidence="1">
    <location>
        <begin position="7"/>
        <end position="23"/>
    </location>
</feature>
<evidence type="ECO:0000313" key="2">
    <source>
        <dbReference type="EMBL" id="CAB3775203.1"/>
    </source>
</evidence>
<keyword evidence="1" id="KW-0812">Transmembrane</keyword>
<name>A0A6J5F9Z5_9BURK</name>
<proteinExistence type="predicted"/>
<protein>
    <submittedName>
        <fullName evidence="2">Uncharacterized protein</fullName>
    </submittedName>
</protein>
<feature type="transmembrane region" description="Helical" evidence="1">
    <location>
        <begin position="73"/>
        <end position="92"/>
    </location>
</feature>
<keyword evidence="3" id="KW-1185">Reference proteome</keyword>
<dbReference type="Proteomes" id="UP000494363">
    <property type="component" value="Unassembled WGS sequence"/>
</dbReference>
<keyword evidence="1" id="KW-1133">Transmembrane helix</keyword>
<evidence type="ECO:0000256" key="1">
    <source>
        <dbReference type="SAM" id="Phobius"/>
    </source>
</evidence>
<organism evidence="2 3">
    <name type="scientific">Paraburkholderia humisilvae</name>
    <dbReference type="NCBI Taxonomy" id="627669"/>
    <lineage>
        <taxon>Bacteria</taxon>
        <taxon>Pseudomonadati</taxon>
        <taxon>Pseudomonadota</taxon>
        <taxon>Betaproteobacteria</taxon>
        <taxon>Burkholderiales</taxon>
        <taxon>Burkholderiaceae</taxon>
        <taxon>Paraburkholderia</taxon>
    </lineage>
</organism>
<dbReference type="EMBL" id="CADIKH010000316">
    <property type="protein sequence ID" value="CAB3775203.1"/>
    <property type="molecule type" value="Genomic_DNA"/>
</dbReference>
<dbReference type="RefSeq" id="WP_175233540.1">
    <property type="nucleotide sequence ID" value="NZ_CADIKH010000316.1"/>
</dbReference>
<feature type="transmembrane region" description="Helical" evidence="1">
    <location>
        <begin position="104"/>
        <end position="126"/>
    </location>
</feature>
<evidence type="ECO:0000313" key="3">
    <source>
        <dbReference type="Proteomes" id="UP000494363"/>
    </source>
</evidence>